<keyword evidence="5" id="KW-1185">Reference proteome</keyword>
<dbReference type="Gene3D" id="3.40.50.1360">
    <property type="match status" value="1"/>
</dbReference>
<feature type="binding site" evidence="3">
    <location>
        <begin position="81"/>
        <end position="84"/>
    </location>
    <ligand>
        <name>substrate</name>
    </ligand>
</feature>
<comment type="caution">
    <text evidence="4">The sequence shown here is derived from an EMBL/GenBank/DDBJ whole genome shotgun (WGS) entry which is preliminary data.</text>
</comment>
<evidence type="ECO:0000313" key="5">
    <source>
        <dbReference type="Proteomes" id="UP000293671"/>
    </source>
</evidence>
<dbReference type="RefSeq" id="WP_130430760.1">
    <property type="nucleotide sequence ID" value="NZ_SHKP01000004.1"/>
</dbReference>
<reference evidence="4 5" key="1">
    <citation type="submission" date="2019-02" db="EMBL/GenBank/DDBJ databases">
        <title>Genomic Encyclopedia of Type Strains, Phase IV (KMG-IV): sequencing the most valuable type-strain genomes for metagenomic binning, comparative biology and taxonomic classification.</title>
        <authorList>
            <person name="Goeker M."/>
        </authorList>
    </citation>
    <scope>NUCLEOTIDE SEQUENCE [LARGE SCALE GENOMIC DNA]</scope>
    <source>
        <strain evidence="4 5">DSM 19570</strain>
    </source>
</reference>
<dbReference type="UniPathway" id="UPA00115">
    <property type="reaction ID" value="UER00412"/>
</dbReference>
<dbReference type="SUPFAM" id="SSF100950">
    <property type="entry name" value="NagB/RpiA/CoA transferase-like"/>
    <property type="match status" value="1"/>
</dbReference>
<dbReference type="EC" id="5.3.1.6" evidence="3"/>
<dbReference type="CDD" id="cd01398">
    <property type="entry name" value="RPI_A"/>
    <property type="match status" value="1"/>
</dbReference>
<comment type="catalytic activity">
    <reaction evidence="1 3">
        <text>aldehydo-D-ribose 5-phosphate = D-ribulose 5-phosphate</text>
        <dbReference type="Rhea" id="RHEA:14657"/>
        <dbReference type="ChEBI" id="CHEBI:58121"/>
        <dbReference type="ChEBI" id="CHEBI:58273"/>
        <dbReference type="EC" id="5.3.1.6"/>
    </reaction>
</comment>
<dbReference type="Pfam" id="PF06026">
    <property type="entry name" value="Rib_5-P_isom_A"/>
    <property type="match status" value="1"/>
</dbReference>
<dbReference type="GO" id="GO:0006014">
    <property type="term" value="P:D-ribose metabolic process"/>
    <property type="evidence" value="ECO:0007669"/>
    <property type="project" value="TreeGrafter"/>
</dbReference>
<organism evidence="4 5">
    <name type="scientific">Rivibacter subsaxonicus</name>
    <dbReference type="NCBI Taxonomy" id="457575"/>
    <lineage>
        <taxon>Bacteria</taxon>
        <taxon>Pseudomonadati</taxon>
        <taxon>Pseudomonadota</taxon>
        <taxon>Betaproteobacteria</taxon>
        <taxon>Burkholderiales</taxon>
        <taxon>Rivibacter</taxon>
    </lineage>
</organism>
<dbReference type="SUPFAM" id="SSF75445">
    <property type="entry name" value="D-ribose-5-phosphate isomerase (RpiA), lid domain"/>
    <property type="match status" value="1"/>
</dbReference>
<feature type="binding site" evidence="3">
    <location>
        <begin position="28"/>
        <end position="31"/>
    </location>
    <ligand>
        <name>substrate</name>
    </ligand>
</feature>
<feature type="active site" description="Proton acceptor" evidence="3">
    <location>
        <position position="103"/>
    </location>
</feature>
<dbReference type="FunFam" id="3.40.50.1360:FF:000001">
    <property type="entry name" value="Ribose-5-phosphate isomerase A"/>
    <property type="match status" value="1"/>
</dbReference>
<proteinExistence type="inferred from homology"/>
<feature type="binding site" evidence="3">
    <location>
        <begin position="94"/>
        <end position="97"/>
    </location>
    <ligand>
        <name>substrate</name>
    </ligand>
</feature>
<name>A0A4Q7W1E4_9BURK</name>
<dbReference type="Gene3D" id="3.30.70.260">
    <property type="match status" value="1"/>
</dbReference>
<accession>A0A4Q7W1E4</accession>
<dbReference type="NCBIfam" id="NF001924">
    <property type="entry name" value="PRK00702.1"/>
    <property type="match status" value="1"/>
</dbReference>
<comment type="subunit">
    <text evidence="3">Homodimer.</text>
</comment>
<dbReference type="NCBIfam" id="TIGR00021">
    <property type="entry name" value="rpiA"/>
    <property type="match status" value="1"/>
</dbReference>
<comment type="similarity">
    <text evidence="3">Belongs to the ribose 5-phosphate isomerase family.</text>
</comment>
<protein>
    <recommendedName>
        <fullName evidence="3">Ribose-5-phosphate isomerase A</fullName>
        <ecNumber evidence="3">5.3.1.6</ecNumber>
    </recommendedName>
    <alternativeName>
        <fullName evidence="3">Phosphoriboisomerase A</fullName>
        <shortName evidence="3">PRI</shortName>
    </alternativeName>
</protein>
<dbReference type="PANTHER" id="PTHR11934:SF0">
    <property type="entry name" value="RIBOSE-5-PHOSPHATE ISOMERASE"/>
    <property type="match status" value="1"/>
</dbReference>
<dbReference type="Proteomes" id="UP000293671">
    <property type="component" value="Unassembled WGS sequence"/>
</dbReference>
<dbReference type="InterPro" id="IPR004788">
    <property type="entry name" value="Ribose5P_isomerase_type_A"/>
</dbReference>
<dbReference type="GO" id="GO:0005829">
    <property type="term" value="C:cytosol"/>
    <property type="evidence" value="ECO:0007669"/>
    <property type="project" value="TreeGrafter"/>
</dbReference>
<evidence type="ECO:0000256" key="3">
    <source>
        <dbReference type="HAMAP-Rule" id="MF_00170"/>
    </source>
</evidence>
<dbReference type="InterPro" id="IPR037171">
    <property type="entry name" value="NagB/RpiA_transferase-like"/>
</dbReference>
<dbReference type="AlphaFoldDB" id="A0A4Q7W1E4"/>
<keyword evidence="2 3" id="KW-0413">Isomerase</keyword>
<dbReference type="GO" id="GO:0009052">
    <property type="term" value="P:pentose-phosphate shunt, non-oxidative branch"/>
    <property type="evidence" value="ECO:0007669"/>
    <property type="project" value="UniProtKB-UniRule"/>
</dbReference>
<dbReference type="InterPro" id="IPR020672">
    <property type="entry name" value="Ribose5P_isomerase_typA_subgr"/>
</dbReference>
<dbReference type="EMBL" id="SHKP01000004">
    <property type="protein sequence ID" value="RZU03051.1"/>
    <property type="molecule type" value="Genomic_DNA"/>
</dbReference>
<evidence type="ECO:0000313" key="4">
    <source>
        <dbReference type="EMBL" id="RZU03051.1"/>
    </source>
</evidence>
<comment type="function">
    <text evidence="3">Catalyzes the reversible conversion of ribose-5-phosphate to ribulose 5-phosphate.</text>
</comment>
<dbReference type="OrthoDB" id="5870696at2"/>
<evidence type="ECO:0000256" key="1">
    <source>
        <dbReference type="ARBA" id="ARBA00001713"/>
    </source>
</evidence>
<dbReference type="HAMAP" id="MF_00170">
    <property type="entry name" value="Rib_5P_isom_A"/>
    <property type="match status" value="1"/>
</dbReference>
<evidence type="ECO:0000256" key="2">
    <source>
        <dbReference type="ARBA" id="ARBA00023235"/>
    </source>
</evidence>
<dbReference type="GO" id="GO:0004751">
    <property type="term" value="F:ribose-5-phosphate isomerase activity"/>
    <property type="evidence" value="ECO:0007669"/>
    <property type="project" value="UniProtKB-UniRule"/>
</dbReference>
<sequence length="220" mass="23025">MNQDELKALVGRAALDYVPEGAIVGVGTGSTVNCFIDALASQKQRIRGAVSSSVASTARLQSHGIRVFETHEVERLPVYIDGADEIDGSGCMIKGGGAALTREKIVADLADRFVCIADASKRVDVLGRFPLPVEVVPMAAAQVARRFAAIGGTAKLRVGVVTDNGQQILDVSGLAIADPLAMEAEINQWPGVLCVGIFARHRASICLLGTPEGVQTLSFG</sequence>
<gene>
    <name evidence="3" type="primary">rpiA</name>
    <name evidence="4" type="ORF">EV670_1084</name>
</gene>
<dbReference type="PANTHER" id="PTHR11934">
    <property type="entry name" value="RIBOSE-5-PHOSPHATE ISOMERASE"/>
    <property type="match status" value="1"/>
</dbReference>
<comment type="pathway">
    <text evidence="3">Carbohydrate degradation; pentose phosphate pathway; D-ribose 5-phosphate from D-ribulose 5-phosphate (non-oxidative stage): step 1/1.</text>
</comment>
<feature type="binding site" evidence="3">
    <location>
        <position position="121"/>
    </location>
    <ligand>
        <name>substrate</name>
    </ligand>
</feature>